<evidence type="ECO:0008006" key="4">
    <source>
        <dbReference type="Google" id="ProtNLM"/>
    </source>
</evidence>
<dbReference type="Proteomes" id="UP000198367">
    <property type="component" value="Chromosome"/>
</dbReference>
<evidence type="ECO:0000256" key="1">
    <source>
        <dbReference type="SAM" id="SignalP"/>
    </source>
</evidence>
<feature type="signal peptide" evidence="1">
    <location>
        <begin position="1"/>
        <end position="35"/>
    </location>
</feature>
<accession>A0A220US13</accession>
<dbReference type="AlphaFoldDB" id="A0A220US13"/>
<dbReference type="Gene3D" id="2.60.40.1090">
    <property type="entry name" value="Fimbrial-type adhesion domain"/>
    <property type="match status" value="1"/>
</dbReference>
<dbReference type="SUPFAM" id="SSF49401">
    <property type="entry name" value="Bacterial adhesins"/>
    <property type="match status" value="1"/>
</dbReference>
<keyword evidence="1" id="KW-0732">Signal</keyword>
<reference evidence="2 3" key="1">
    <citation type="submission" date="2017-07" db="EMBL/GenBank/DDBJ databases">
        <title>Phenotypical and genomic characterization of a clinical isolate of Shewanella bicestrii sp. nov. producing an extended-spectrum beta-lactamase and a new oxacillinase variant.</title>
        <authorList>
            <person name="Jousset A.B."/>
            <person name="Bonnin R.A."/>
            <person name="Girlich D."/>
            <person name="Dabos L."/>
            <person name="Potron A."/>
            <person name="Dortet L."/>
            <person name="Glaser P."/>
            <person name="Naas T."/>
        </authorList>
    </citation>
    <scope>NUCLEOTIDE SEQUENCE [LARGE SCALE GENOMIC DNA]</scope>
    <source>
        <strain evidence="2 3">JAB-1</strain>
    </source>
</reference>
<dbReference type="RefSeq" id="WP_089068773.1">
    <property type="nucleotide sequence ID" value="NZ_CP022358.1"/>
</dbReference>
<organism evidence="2 3">
    <name type="scientific">Shewanella bicestrii</name>
    <dbReference type="NCBI Taxonomy" id="2018305"/>
    <lineage>
        <taxon>Bacteria</taxon>
        <taxon>Pseudomonadati</taxon>
        <taxon>Pseudomonadota</taxon>
        <taxon>Gammaproteobacteria</taxon>
        <taxon>Alteromonadales</taxon>
        <taxon>Shewanellaceae</taxon>
        <taxon>Shewanella</taxon>
    </lineage>
</organism>
<dbReference type="InterPro" id="IPR008966">
    <property type="entry name" value="Adhesion_dom_sf"/>
</dbReference>
<dbReference type="EMBL" id="CP022358">
    <property type="protein sequence ID" value="ASK70978.1"/>
    <property type="molecule type" value="Genomic_DNA"/>
</dbReference>
<proteinExistence type="predicted"/>
<dbReference type="KEGG" id="sbj:CF168_20020"/>
<dbReference type="InterPro" id="IPR036937">
    <property type="entry name" value="Adhesion_dom_fimbrial_sf"/>
</dbReference>
<name>A0A220US13_9GAMM</name>
<evidence type="ECO:0000313" key="2">
    <source>
        <dbReference type="EMBL" id="ASK70978.1"/>
    </source>
</evidence>
<keyword evidence="3" id="KW-1185">Reference proteome</keyword>
<sequence length="347" mass="38577">MYMKIMSDDKFRMHFNIFVKLILLICASFSATTFALPTNNGTCEGTNLRSSFEGKGLVFGNKTSSSNESQGIIFLEFDYICKPFSNTSKRMSLATYNLNNSYGGGEAYRTNTWGLVHQSLLTRETVTGQGNNVYLKHFNANEVSEDGFYRGSLRVPLFMADKNGYIGSGAGGSFSAGSTRRVTLEDPFNIIFTDGSARNNVFSNYNLWTDIYVYDSTCTITSDTNIKVGEIYSGRVFPKPFSIYLSCADPVSVSNNTKTKFTNASSSNVNLDQNNEVLHFSNENGVRTNMRITDTAGNPVIFGIENELKIQELSSSHTITYLGLFEALSESAQGDFSFTINYQMTYY</sequence>
<protein>
    <recommendedName>
        <fullName evidence="4">Fimbrial-type adhesion domain-containing protein</fullName>
    </recommendedName>
</protein>
<feature type="chain" id="PRO_5011990574" description="Fimbrial-type adhesion domain-containing protein" evidence="1">
    <location>
        <begin position="36"/>
        <end position="347"/>
    </location>
</feature>
<dbReference type="GO" id="GO:0009289">
    <property type="term" value="C:pilus"/>
    <property type="evidence" value="ECO:0007669"/>
    <property type="project" value="InterPro"/>
</dbReference>
<gene>
    <name evidence="2" type="ORF">CF168_20020</name>
</gene>
<evidence type="ECO:0000313" key="3">
    <source>
        <dbReference type="Proteomes" id="UP000198367"/>
    </source>
</evidence>
<dbReference type="GO" id="GO:0007155">
    <property type="term" value="P:cell adhesion"/>
    <property type="evidence" value="ECO:0007669"/>
    <property type="project" value="InterPro"/>
</dbReference>